<evidence type="ECO:0000313" key="3">
    <source>
        <dbReference type="Proteomes" id="UP000237105"/>
    </source>
</evidence>
<evidence type="ECO:0000256" key="1">
    <source>
        <dbReference type="SAM" id="Phobius"/>
    </source>
</evidence>
<dbReference type="EMBL" id="JXTB01000230">
    <property type="protein sequence ID" value="PON51648.1"/>
    <property type="molecule type" value="Genomic_DNA"/>
</dbReference>
<name>A0A2P5BS83_PARAD</name>
<dbReference type="Proteomes" id="UP000237105">
    <property type="component" value="Unassembled WGS sequence"/>
</dbReference>
<dbReference type="OrthoDB" id="10297537at2759"/>
<keyword evidence="1" id="KW-0472">Membrane</keyword>
<keyword evidence="3" id="KW-1185">Reference proteome</keyword>
<accession>A0A2P5BS83</accession>
<organism evidence="2 3">
    <name type="scientific">Parasponia andersonii</name>
    <name type="common">Sponia andersonii</name>
    <dbReference type="NCBI Taxonomy" id="3476"/>
    <lineage>
        <taxon>Eukaryota</taxon>
        <taxon>Viridiplantae</taxon>
        <taxon>Streptophyta</taxon>
        <taxon>Embryophyta</taxon>
        <taxon>Tracheophyta</taxon>
        <taxon>Spermatophyta</taxon>
        <taxon>Magnoliopsida</taxon>
        <taxon>eudicotyledons</taxon>
        <taxon>Gunneridae</taxon>
        <taxon>Pentapetalae</taxon>
        <taxon>rosids</taxon>
        <taxon>fabids</taxon>
        <taxon>Rosales</taxon>
        <taxon>Cannabaceae</taxon>
        <taxon>Parasponia</taxon>
    </lineage>
</organism>
<comment type="caution">
    <text evidence="2">The sequence shown here is derived from an EMBL/GenBank/DDBJ whole genome shotgun (WGS) entry which is preliminary data.</text>
</comment>
<proteinExistence type="predicted"/>
<dbReference type="AlphaFoldDB" id="A0A2P5BS83"/>
<protein>
    <submittedName>
        <fullName evidence="2">Uncharacterized protein</fullName>
    </submittedName>
</protein>
<reference evidence="3" key="1">
    <citation type="submission" date="2016-06" db="EMBL/GenBank/DDBJ databases">
        <title>Parallel loss of symbiosis genes in relatives of nitrogen-fixing non-legume Parasponia.</title>
        <authorList>
            <person name="Van Velzen R."/>
            <person name="Holmer R."/>
            <person name="Bu F."/>
            <person name="Rutten L."/>
            <person name="Van Zeijl A."/>
            <person name="Liu W."/>
            <person name="Santuari L."/>
            <person name="Cao Q."/>
            <person name="Sharma T."/>
            <person name="Shen D."/>
            <person name="Roswanjaya Y."/>
            <person name="Wardhani T."/>
            <person name="Kalhor M.S."/>
            <person name="Jansen J."/>
            <person name="Van den Hoogen J."/>
            <person name="Gungor B."/>
            <person name="Hartog M."/>
            <person name="Hontelez J."/>
            <person name="Verver J."/>
            <person name="Yang W.-C."/>
            <person name="Schijlen E."/>
            <person name="Repin R."/>
            <person name="Schilthuizen M."/>
            <person name="Schranz E."/>
            <person name="Heidstra R."/>
            <person name="Miyata K."/>
            <person name="Fedorova E."/>
            <person name="Kohlen W."/>
            <person name="Bisseling T."/>
            <person name="Smit S."/>
            <person name="Geurts R."/>
        </authorList>
    </citation>
    <scope>NUCLEOTIDE SEQUENCE [LARGE SCALE GENOMIC DNA]</scope>
    <source>
        <strain evidence="3">cv. WU1-14</strain>
    </source>
</reference>
<keyword evidence="1" id="KW-1133">Transmembrane helix</keyword>
<feature type="transmembrane region" description="Helical" evidence="1">
    <location>
        <begin position="12"/>
        <end position="31"/>
    </location>
</feature>
<gene>
    <name evidence="2" type="ORF">PanWU01x14_214700</name>
</gene>
<sequence length="56" mass="6772">MNTWVVVVRSRMWFAFSCLEILFFIATYLLHDLLNNFVFPILIWVIVKCLHIQLED</sequence>
<evidence type="ECO:0000313" key="2">
    <source>
        <dbReference type="EMBL" id="PON51648.1"/>
    </source>
</evidence>
<keyword evidence="1" id="KW-0812">Transmembrane</keyword>